<dbReference type="InterPro" id="IPR051603">
    <property type="entry name" value="Zinc-ADH_QOR/CCCR"/>
</dbReference>
<accession>A0A1B1MP78</accession>
<feature type="domain" description="Enoyl reductase (ER)" evidence="2">
    <location>
        <begin position="11"/>
        <end position="301"/>
    </location>
</feature>
<organism evidence="3 4">
    <name type="scientific">Streptomyces lincolnensis</name>
    <dbReference type="NCBI Taxonomy" id="1915"/>
    <lineage>
        <taxon>Bacteria</taxon>
        <taxon>Bacillati</taxon>
        <taxon>Actinomycetota</taxon>
        <taxon>Actinomycetes</taxon>
        <taxon>Kitasatosporales</taxon>
        <taxon>Streptomycetaceae</taxon>
        <taxon>Streptomyces</taxon>
    </lineage>
</organism>
<dbReference type="EMBL" id="CP016438">
    <property type="protein sequence ID" value="ANS70420.1"/>
    <property type="molecule type" value="Genomic_DNA"/>
</dbReference>
<dbReference type="RefSeq" id="WP_067443889.1">
    <property type="nucleotide sequence ID" value="NZ_CP016438.1"/>
</dbReference>
<dbReference type="Proteomes" id="UP000092598">
    <property type="component" value="Chromosome"/>
</dbReference>
<evidence type="ECO:0000256" key="1">
    <source>
        <dbReference type="ARBA" id="ARBA00022857"/>
    </source>
</evidence>
<dbReference type="SMART" id="SM00829">
    <property type="entry name" value="PKS_ER"/>
    <property type="match status" value="1"/>
</dbReference>
<dbReference type="InterPro" id="IPR020843">
    <property type="entry name" value="ER"/>
</dbReference>
<dbReference type="SUPFAM" id="SSF50129">
    <property type="entry name" value="GroES-like"/>
    <property type="match status" value="1"/>
</dbReference>
<keyword evidence="1" id="KW-0521">NADP</keyword>
<evidence type="ECO:0000313" key="4">
    <source>
        <dbReference type="Proteomes" id="UP000092598"/>
    </source>
</evidence>
<dbReference type="Pfam" id="PF08240">
    <property type="entry name" value="ADH_N"/>
    <property type="match status" value="1"/>
</dbReference>
<dbReference type="PANTHER" id="PTHR44154:SF1">
    <property type="entry name" value="QUINONE OXIDOREDUCTASE"/>
    <property type="match status" value="1"/>
</dbReference>
<dbReference type="Gene3D" id="3.90.180.10">
    <property type="entry name" value="Medium-chain alcohol dehydrogenases, catalytic domain"/>
    <property type="match status" value="1"/>
</dbReference>
<dbReference type="PATRIC" id="fig|1915.4.peg.9027"/>
<dbReference type="STRING" id="1915.SLINC_8196"/>
<evidence type="ECO:0000259" key="2">
    <source>
        <dbReference type="SMART" id="SM00829"/>
    </source>
</evidence>
<dbReference type="AlphaFoldDB" id="A0A1B1MP78"/>
<reference evidence="3 4" key="1">
    <citation type="submission" date="2016-07" db="EMBL/GenBank/DDBJ databases">
        <title>Enhancement of antibiotic productionsby engineered nitrateutilization in actinobacteria.</title>
        <authorList>
            <person name="Meng S.C."/>
        </authorList>
    </citation>
    <scope>NUCLEOTIDE SEQUENCE [LARGE SCALE GENOMIC DNA]</scope>
    <source>
        <strain evidence="3 4">NRRL 2936</strain>
    </source>
</reference>
<dbReference type="GO" id="GO:0016491">
    <property type="term" value="F:oxidoreductase activity"/>
    <property type="evidence" value="ECO:0007669"/>
    <property type="project" value="InterPro"/>
</dbReference>
<dbReference type="InterPro" id="IPR011032">
    <property type="entry name" value="GroES-like_sf"/>
</dbReference>
<dbReference type="InterPro" id="IPR013154">
    <property type="entry name" value="ADH-like_N"/>
</dbReference>
<proteinExistence type="predicted"/>
<protein>
    <submittedName>
        <fullName evidence="3">Zinc-binding alcohol dehydrogenase</fullName>
    </submittedName>
</protein>
<dbReference type="InterPro" id="IPR036291">
    <property type="entry name" value="NAD(P)-bd_dom_sf"/>
</dbReference>
<dbReference type="Gene3D" id="3.40.50.720">
    <property type="entry name" value="NAD(P)-binding Rossmann-like Domain"/>
    <property type="match status" value="1"/>
</dbReference>
<sequence length="304" mass="30799">MSLAVQFFTYGTGDALRAVHVERPTPGPGQVRLAVRAAGVNPFDWKVLAGRMRERMPLDLPAGLGTDVAGVVDAVGDGVTEFGVGDEVFGTSLTPSFAHSALADPAKLAAKPATVSWAVAGSVAVAGGTASAVLDRLKVGDGETVLIHAAAGGVGTFAVQLAVARGARVIGTARERNHGLLRGLGAVPVTYGEGLVERVRAVAPDGVDAVLDASGRGEIPDSVELAGGPSRVLTIVAFDAADTGIQIHTGSPLGTPVLQELSDLIQKGHLHVPIARTYGLTEAPAALDASRAGQVSGKIVILPE</sequence>
<evidence type="ECO:0000313" key="3">
    <source>
        <dbReference type="EMBL" id="ANS70420.1"/>
    </source>
</evidence>
<keyword evidence="4" id="KW-1185">Reference proteome</keyword>
<dbReference type="SUPFAM" id="SSF51735">
    <property type="entry name" value="NAD(P)-binding Rossmann-fold domains"/>
    <property type="match status" value="1"/>
</dbReference>
<dbReference type="CDD" id="cd05289">
    <property type="entry name" value="MDR_like_2"/>
    <property type="match status" value="1"/>
</dbReference>
<dbReference type="KEGG" id="sls:SLINC_8196"/>
<dbReference type="Pfam" id="PF13602">
    <property type="entry name" value="ADH_zinc_N_2"/>
    <property type="match status" value="1"/>
</dbReference>
<gene>
    <name evidence="3" type="ORF">SLINC_8196</name>
</gene>
<name>A0A1B1MP78_STRLN</name>
<dbReference type="PANTHER" id="PTHR44154">
    <property type="entry name" value="QUINONE OXIDOREDUCTASE"/>
    <property type="match status" value="1"/>
</dbReference>